<evidence type="ECO:0000313" key="6">
    <source>
        <dbReference type="EMBL" id="GEM83930.1"/>
    </source>
</evidence>
<dbReference type="PANTHER" id="PTHR30349">
    <property type="entry name" value="PHAGE INTEGRASE-RELATED"/>
    <property type="match status" value="1"/>
</dbReference>
<dbReference type="Pfam" id="PF00589">
    <property type="entry name" value="Phage_integrase"/>
    <property type="match status" value="1"/>
</dbReference>
<dbReference type="EMBL" id="BJXL01000066">
    <property type="protein sequence ID" value="GEM83930.1"/>
    <property type="molecule type" value="Genomic_DNA"/>
</dbReference>
<feature type="domain" description="Tyr recombinase" evidence="4">
    <location>
        <begin position="171"/>
        <end position="362"/>
    </location>
</feature>
<evidence type="ECO:0000259" key="5">
    <source>
        <dbReference type="PROSITE" id="PS51900"/>
    </source>
</evidence>
<protein>
    <submittedName>
        <fullName evidence="6">Site-specific integrase</fullName>
    </submittedName>
</protein>
<evidence type="ECO:0000259" key="4">
    <source>
        <dbReference type="PROSITE" id="PS51898"/>
    </source>
</evidence>
<feature type="domain" description="Core-binding (CB)" evidence="5">
    <location>
        <begin position="69"/>
        <end position="149"/>
    </location>
</feature>
<organism evidence="6 7">
    <name type="scientific">Meiothermus hypogaeus NBRC 106114</name>
    <dbReference type="NCBI Taxonomy" id="1227553"/>
    <lineage>
        <taxon>Bacteria</taxon>
        <taxon>Thermotogati</taxon>
        <taxon>Deinococcota</taxon>
        <taxon>Deinococci</taxon>
        <taxon>Thermales</taxon>
        <taxon>Thermaceae</taxon>
        <taxon>Meiothermus</taxon>
    </lineage>
</organism>
<dbReference type="GO" id="GO:0015074">
    <property type="term" value="P:DNA integration"/>
    <property type="evidence" value="ECO:0007669"/>
    <property type="project" value="InterPro"/>
</dbReference>
<dbReference type="RefSeq" id="WP_119342346.1">
    <property type="nucleotide sequence ID" value="NZ_BJXL01000066.1"/>
</dbReference>
<proteinExistence type="predicted"/>
<dbReference type="InterPro" id="IPR050090">
    <property type="entry name" value="Tyrosine_recombinase_XerCD"/>
</dbReference>
<evidence type="ECO:0000313" key="7">
    <source>
        <dbReference type="Proteomes" id="UP000321197"/>
    </source>
</evidence>
<gene>
    <name evidence="6" type="ORF">MHY01S_20960</name>
</gene>
<dbReference type="Gene3D" id="1.10.443.10">
    <property type="entry name" value="Intergrase catalytic core"/>
    <property type="match status" value="1"/>
</dbReference>
<dbReference type="OrthoDB" id="24185at2"/>
<dbReference type="SUPFAM" id="SSF56349">
    <property type="entry name" value="DNA breaking-rejoining enzymes"/>
    <property type="match status" value="1"/>
</dbReference>
<dbReference type="PROSITE" id="PS51898">
    <property type="entry name" value="TYR_RECOMBINASE"/>
    <property type="match status" value="1"/>
</dbReference>
<dbReference type="PANTHER" id="PTHR30349:SF91">
    <property type="entry name" value="INTA PROTEIN"/>
    <property type="match status" value="1"/>
</dbReference>
<dbReference type="InterPro" id="IPR010998">
    <property type="entry name" value="Integrase_recombinase_N"/>
</dbReference>
<dbReference type="Gene3D" id="1.10.150.130">
    <property type="match status" value="1"/>
</dbReference>
<keyword evidence="1 3" id="KW-0238">DNA-binding</keyword>
<evidence type="ECO:0000256" key="1">
    <source>
        <dbReference type="ARBA" id="ARBA00023125"/>
    </source>
</evidence>
<dbReference type="InterPro" id="IPR011010">
    <property type="entry name" value="DNA_brk_join_enz"/>
</dbReference>
<dbReference type="AlphaFoldDB" id="A0A511R2U0"/>
<comment type="caution">
    <text evidence="6">The sequence shown here is derived from an EMBL/GenBank/DDBJ whole genome shotgun (WGS) entry which is preliminary data.</text>
</comment>
<accession>A0A511R2U0</accession>
<dbReference type="GO" id="GO:0003677">
    <property type="term" value="F:DNA binding"/>
    <property type="evidence" value="ECO:0007669"/>
    <property type="project" value="UniProtKB-UniRule"/>
</dbReference>
<dbReference type="PROSITE" id="PS51900">
    <property type="entry name" value="CB"/>
    <property type="match status" value="1"/>
</dbReference>
<keyword evidence="2" id="KW-0233">DNA recombination</keyword>
<evidence type="ECO:0000256" key="3">
    <source>
        <dbReference type="PROSITE-ProRule" id="PRU01248"/>
    </source>
</evidence>
<dbReference type="CDD" id="cd01189">
    <property type="entry name" value="INT_ICEBs1_C_like"/>
    <property type="match status" value="1"/>
</dbReference>
<name>A0A511R2U0_9DEIN</name>
<dbReference type="InterPro" id="IPR002104">
    <property type="entry name" value="Integrase_catalytic"/>
</dbReference>
<reference evidence="6 7" key="1">
    <citation type="submission" date="2019-07" db="EMBL/GenBank/DDBJ databases">
        <title>Whole genome shotgun sequence of Meiothermus hypogaeus NBRC 106114.</title>
        <authorList>
            <person name="Hosoyama A."/>
            <person name="Uohara A."/>
            <person name="Ohji S."/>
            <person name="Ichikawa N."/>
        </authorList>
    </citation>
    <scope>NUCLEOTIDE SEQUENCE [LARGE SCALE GENOMIC DNA]</scope>
    <source>
        <strain evidence="6 7">NBRC 106114</strain>
    </source>
</reference>
<evidence type="ECO:0000256" key="2">
    <source>
        <dbReference type="ARBA" id="ARBA00023172"/>
    </source>
</evidence>
<dbReference type="InterPro" id="IPR013762">
    <property type="entry name" value="Integrase-like_cat_sf"/>
</dbReference>
<dbReference type="GO" id="GO:0006310">
    <property type="term" value="P:DNA recombination"/>
    <property type="evidence" value="ECO:0007669"/>
    <property type="project" value="UniProtKB-KW"/>
</dbReference>
<dbReference type="InterPro" id="IPR044068">
    <property type="entry name" value="CB"/>
</dbReference>
<dbReference type="Proteomes" id="UP000321197">
    <property type="component" value="Unassembled WGS sequence"/>
</dbReference>
<sequence>MKRTRRGKGEGSIFQRKDGRWAAFVTVGYGPDGKQQKRWVYGRTRREVAERLARLLPKAGYGLIQPHRLRLGEWLERWAAEHVRTHNIRPSTAAKYDEYKKRLTPLAQVPLTRLTPLAIRSFLADLAHLSPSTRRQTFQFLRAALRDALRLGLVESNPAEAVDPPSGGRVRPAQAWTAQDAARFLEAAQPHRLYPMFAFMLATGLRIGETLALQWQDWEGERLWVRRTLRLDGTFGPTKTRHSQAALYLDPDTQALLAAHRQGQAEERATAKRWKENGLIFPSEVGTPITHRNAARVLKLLCRKAGVPYISPHGIRHTYTSLAFRAGLNPKQVADRLRHADPSLALRIYQHLQEEDQRRAALNLDTLLHLHGGRTEQNELVTTNMKQQKNLSGKAKSKLVKTVKR</sequence>